<dbReference type="PANTHER" id="PTHR13696">
    <property type="entry name" value="P-LOOP CONTAINING NUCLEOSIDE TRIPHOSPHATE HYDROLASE"/>
    <property type="match status" value="1"/>
</dbReference>
<proteinExistence type="predicted"/>
<evidence type="ECO:0000259" key="1">
    <source>
        <dbReference type="Pfam" id="PF13614"/>
    </source>
</evidence>
<feature type="domain" description="AAA" evidence="1">
    <location>
        <begin position="99"/>
        <end position="262"/>
    </location>
</feature>
<reference evidence="2" key="1">
    <citation type="submission" date="2018-01" db="EMBL/GenBank/DDBJ databases">
        <title>Plasmids of psychrophilic Polaromonas spp. isolated from Arctic and Antarctic glaciers.</title>
        <authorList>
            <person name="Dziewit L."/>
            <person name="Ciok A."/>
        </authorList>
    </citation>
    <scope>NUCLEOTIDE SEQUENCE</scope>
    <source>
        <plasmid evidence="2">pE10SP1</plasmid>
    </source>
</reference>
<dbReference type="CDD" id="cd02042">
    <property type="entry name" value="ParAB_family"/>
    <property type="match status" value="1"/>
</dbReference>
<dbReference type="InterPro" id="IPR050678">
    <property type="entry name" value="DNA_Partitioning_ATPase"/>
</dbReference>
<dbReference type="InterPro" id="IPR027417">
    <property type="entry name" value="P-loop_NTPase"/>
</dbReference>
<dbReference type="AlphaFoldDB" id="A0A2S1FII5"/>
<geneLocation type="plasmid" evidence="2">
    <name>pE10SP1</name>
</geneLocation>
<protein>
    <submittedName>
        <fullName evidence="2">Partitioning protein ParA</fullName>
    </submittedName>
</protein>
<dbReference type="Gene3D" id="3.40.50.300">
    <property type="entry name" value="P-loop containing nucleotide triphosphate hydrolases"/>
    <property type="match status" value="1"/>
</dbReference>
<keyword evidence="2" id="KW-0614">Plasmid</keyword>
<dbReference type="SUPFAM" id="SSF52540">
    <property type="entry name" value="P-loop containing nucleoside triphosphate hydrolases"/>
    <property type="match status" value="1"/>
</dbReference>
<organism evidence="2">
    <name type="scientific">Polaromonas sp. E10S</name>
    <dbReference type="NCBI Taxonomy" id="1840239"/>
    <lineage>
        <taxon>Bacteria</taxon>
        <taxon>Pseudomonadati</taxon>
        <taxon>Pseudomonadota</taxon>
        <taxon>Betaproteobacteria</taxon>
        <taxon>Burkholderiales</taxon>
        <taxon>Comamonadaceae</taxon>
        <taxon>Polaromonas</taxon>
    </lineage>
</organism>
<sequence>MSLSDIQAQSDRVSAVMDSVKKSMLAPSSKKTPPVFGSADLQALAGIDKAKLFYRLSQKDLPGGDMRGTRREWKLTDAQEWVRAYRQDAKRPLGASAVTITIANFKGGVAKTTSAVSLAQGLSLKGHKVLLIDLDPQGSATTLFGINPESEVDADITSLSMFMGDQDLIDYAIRPTYWNGIDLVSASPALFAAEFGLPARQMKDPGFEFWRVLDYGLDQARHTYDVIVIDTPPALSYVTINAMLAADGVVIPLPPSALDFASSAQFWGLFSDLCTQLYAGRGTPKTFEFFDVLLSRVESNDTASTVVRQWIIEAYGDKVLPIEIPKTSIASNAAAEFGTVYDLPKGSVSSKTYSRAKDAYDRYCELVEEQIRAVWAKQVSELQEPS</sequence>
<name>A0A2S1FII5_9BURK</name>
<dbReference type="InterPro" id="IPR025669">
    <property type="entry name" value="AAA_dom"/>
</dbReference>
<accession>A0A2S1FII5</accession>
<evidence type="ECO:0000313" key="2">
    <source>
        <dbReference type="EMBL" id="AWD72017.1"/>
    </source>
</evidence>
<dbReference type="PANTHER" id="PTHR13696:SF52">
    <property type="entry name" value="PARA FAMILY PROTEIN CT_582"/>
    <property type="match status" value="1"/>
</dbReference>
<gene>
    <name evidence="2" type="ORF">pE10SP1_p090</name>
</gene>
<dbReference type="EMBL" id="MG869615">
    <property type="protein sequence ID" value="AWD72017.1"/>
    <property type="molecule type" value="Genomic_DNA"/>
</dbReference>
<dbReference type="Pfam" id="PF13614">
    <property type="entry name" value="AAA_31"/>
    <property type="match status" value="1"/>
</dbReference>